<feature type="compositionally biased region" description="Basic residues" evidence="1">
    <location>
        <begin position="59"/>
        <end position="76"/>
    </location>
</feature>
<dbReference type="Proteomes" id="UP001392437">
    <property type="component" value="Unassembled WGS sequence"/>
</dbReference>
<name>A0AAW0R4B2_9PEZI</name>
<evidence type="ECO:0000313" key="3">
    <source>
        <dbReference type="EMBL" id="KAK8123701.1"/>
    </source>
</evidence>
<dbReference type="InterPro" id="IPR056632">
    <property type="entry name" value="DUF7730"/>
</dbReference>
<dbReference type="AlphaFoldDB" id="A0AAW0R4B2"/>
<dbReference type="Pfam" id="PF24864">
    <property type="entry name" value="DUF7730"/>
    <property type="match status" value="1"/>
</dbReference>
<gene>
    <name evidence="3" type="ORF">PG999_003619</name>
</gene>
<feature type="compositionally biased region" description="Acidic residues" evidence="1">
    <location>
        <begin position="39"/>
        <end position="54"/>
    </location>
</feature>
<accession>A0AAW0R4B2</accession>
<keyword evidence="4" id="KW-1185">Reference proteome</keyword>
<evidence type="ECO:0000259" key="2">
    <source>
        <dbReference type="Pfam" id="PF24864"/>
    </source>
</evidence>
<evidence type="ECO:0000256" key="1">
    <source>
        <dbReference type="SAM" id="MobiDB-lite"/>
    </source>
</evidence>
<feature type="compositionally biased region" description="Polar residues" evidence="1">
    <location>
        <begin position="1"/>
        <end position="13"/>
    </location>
</feature>
<proteinExistence type="predicted"/>
<feature type="region of interest" description="Disordered" evidence="1">
    <location>
        <begin position="1"/>
        <end position="80"/>
    </location>
</feature>
<evidence type="ECO:0000313" key="4">
    <source>
        <dbReference type="Proteomes" id="UP001392437"/>
    </source>
</evidence>
<comment type="caution">
    <text evidence="3">The sequence shown here is derived from an EMBL/GenBank/DDBJ whole genome shotgun (WGS) entry which is preliminary data.</text>
</comment>
<sequence length="342" mass="38669">MTSTMSTQTSPVVRSSKRKRTTVSYAETDLIDHVLSEVENGDQEEEDVDTDDDGEFGKRQKKRKRVAKPKPQKKQKPFPFQSLPAELRNTIFALALTDPRGGVHLEAKSRAHRRVARHCDPFWGYSSIYAVSETNNPDPSELLQQWDRGELTPALLATSKAVYAEAAPILYGGQRFVARDGFALMAFLMGLRPETVARLRHVAVHDWADTRSHTSTNLPAVAMLRDASAALERLEIHTPFIGRQIRYPRHIYYNKDRLVTPVIRLARKIYRDCHPLLYAVMRARGLDAAADVVKPAKQEWESLIELDKNNNTSATPPDEKAEVERLKGLYAEELRRLLAGSS</sequence>
<protein>
    <recommendedName>
        <fullName evidence="2">DUF7730 domain-containing protein</fullName>
    </recommendedName>
</protein>
<dbReference type="PANTHER" id="PTHR38790">
    <property type="entry name" value="2EXR DOMAIN-CONTAINING PROTEIN-RELATED"/>
    <property type="match status" value="1"/>
</dbReference>
<feature type="domain" description="DUF7730" evidence="2">
    <location>
        <begin position="74"/>
        <end position="205"/>
    </location>
</feature>
<dbReference type="EMBL" id="JAQQWP010000003">
    <property type="protein sequence ID" value="KAK8123701.1"/>
    <property type="molecule type" value="Genomic_DNA"/>
</dbReference>
<organism evidence="3 4">
    <name type="scientific">Apiospora kogelbergensis</name>
    <dbReference type="NCBI Taxonomy" id="1337665"/>
    <lineage>
        <taxon>Eukaryota</taxon>
        <taxon>Fungi</taxon>
        <taxon>Dikarya</taxon>
        <taxon>Ascomycota</taxon>
        <taxon>Pezizomycotina</taxon>
        <taxon>Sordariomycetes</taxon>
        <taxon>Xylariomycetidae</taxon>
        <taxon>Amphisphaeriales</taxon>
        <taxon>Apiosporaceae</taxon>
        <taxon>Apiospora</taxon>
    </lineage>
</organism>
<reference evidence="3 4" key="1">
    <citation type="submission" date="2023-01" db="EMBL/GenBank/DDBJ databases">
        <title>Analysis of 21 Apiospora genomes using comparative genomics revels a genus with tremendous synthesis potential of carbohydrate active enzymes and secondary metabolites.</title>
        <authorList>
            <person name="Sorensen T."/>
        </authorList>
    </citation>
    <scope>NUCLEOTIDE SEQUENCE [LARGE SCALE GENOMIC DNA]</scope>
    <source>
        <strain evidence="3 4">CBS 117206</strain>
    </source>
</reference>